<proteinExistence type="predicted"/>
<accession>A0A1G6XBR3</accession>
<evidence type="ECO:0000313" key="1">
    <source>
        <dbReference type="EMBL" id="SDD74725.1"/>
    </source>
</evidence>
<reference evidence="2" key="1">
    <citation type="submission" date="2016-10" db="EMBL/GenBank/DDBJ databases">
        <authorList>
            <person name="Varghese N."/>
            <person name="Submissions S."/>
        </authorList>
    </citation>
    <scope>NUCLEOTIDE SEQUENCE [LARGE SCALE GENOMIC DNA]</scope>
    <source>
        <strain evidence="2">DSM 8987</strain>
    </source>
</reference>
<dbReference type="EMBL" id="FNAQ01000001">
    <property type="protein sequence ID" value="SDD74725.1"/>
    <property type="molecule type" value="Genomic_DNA"/>
</dbReference>
<dbReference type="STRING" id="57664.SAMN05661003_101184"/>
<organism evidence="1 2">
    <name type="scientific">Desulfuromonas thiophila</name>
    <dbReference type="NCBI Taxonomy" id="57664"/>
    <lineage>
        <taxon>Bacteria</taxon>
        <taxon>Pseudomonadati</taxon>
        <taxon>Thermodesulfobacteriota</taxon>
        <taxon>Desulfuromonadia</taxon>
        <taxon>Desulfuromonadales</taxon>
        <taxon>Desulfuromonadaceae</taxon>
        <taxon>Desulfuromonas</taxon>
    </lineage>
</organism>
<gene>
    <name evidence="1" type="ORF">SAMN05661003_101184</name>
</gene>
<sequence length="151" mass="17626">MPYGQAKEFIQHARDFHRKASEFYQQLCDTSDQPRVKLLLDYLARHEKHLERALSDYETSITRKAMDTWYQFAQQACTFEPLNSLNYDKNVTTDEILAIGAKIDECLINSYKAVLDKATTAEVREIFESLLQMEEQEKHVKARMALGLQDM</sequence>
<protein>
    <submittedName>
        <fullName evidence="1">Rubrerythrin</fullName>
    </submittedName>
</protein>
<dbReference type="InterPro" id="IPR012347">
    <property type="entry name" value="Ferritin-like"/>
</dbReference>
<dbReference type="SUPFAM" id="SSF47240">
    <property type="entry name" value="Ferritin-like"/>
    <property type="match status" value="1"/>
</dbReference>
<dbReference type="Proteomes" id="UP000243205">
    <property type="component" value="Unassembled WGS sequence"/>
</dbReference>
<dbReference type="AlphaFoldDB" id="A0A1G6XBR3"/>
<dbReference type="InterPro" id="IPR009078">
    <property type="entry name" value="Ferritin-like_SF"/>
</dbReference>
<dbReference type="RefSeq" id="WP_092075335.1">
    <property type="nucleotide sequence ID" value="NZ_CALFZY010000006.1"/>
</dbReference>
<dbReference type="OrthoDB" id="278693at2"/>
<name>A0A1G6XBR3_9BACT</name>
<evidence type="ECO:0000313" key="2">
    <source>
        <dbReference type="Proteomes" id="UP000243205"/>
    </source>
</evidence>
<dbReference type="Gene3D" id="1.20.1260.10">
    <property type="match status" value="1"/>
</dbReference>
<keyword evidence="2" id="KW-1185">Reference proteome</keyword>